<evidence type="ECO:0000256" key="6">
    <source>
        <dbReference type="ARBA" id="ARBA00093234"/>
    </source>
</evidence>
<dbReference type="GO" id="GO:0036348">
    <property type="term" value="F:hydantoin racemase activity"/>
    <property type="evidence" value="ECO:0007669"/>
    <property type="project" value="UniProtKB-EC"/>
</dbReference>
<comment type="catalytic activity">
    <reaction evidence="5">
        <text>D-5-benzylhydantoin = L-5-benzylhydantoin</text>
        <dbReference type="Rhea" id="RHEA:83991"/>
        <dbReference type="ChEBI" id="CHEBI:176864"/>
        <dbReference type="ChEBI" id="CHEBI:233540"/>
    </reaction>
</comment>
<protein>
    <recommendedName>
        <fullName evidence="4">Hydantoin racemase</fullName>
        <ecNumber evidence="3">5.1.99.5</ecNumber>
    </recommendedName>
</protein>
<dbReference type="eggNOG" id="COG4126">
    <property type="taxonomic scope" value="Bacteria"/>
</dbReference>
<dbReference type="PANTHER" id="PTHR28047:SF5">
    <property type="entry name" value="PROTEIN DCG1"/>
    <property type="match status" value="1"/>
</dbReference>
<name>A0A0D6AYI2_RHOSU</name>
<evidence type="ECO:0000256" key="2">
    <source>
        <dbReference type="ARBA" id="ARBA00051635"/>
    </source>
</evidence>
<evidence type="ECO:0000256" key="1">
    <source>
        <dbReference type="ARBA" id="ARBA00038414"/>
    </source>
</evidence>
<dbReference type="InterPro" id="IPR015942">
    <property type="entry name" value="Asp/Glu/hydantoin_racemase"/>
</dbReference>
<dbReference type="PANTHER" id="PTHR28047">
    <property type="entry name" value="PROTEIN DCG1"/>
    <property type="match status" value="1"/>
</dbReference>
<evidence type="ECO:0000256" key="3">
    <source>
        <dbReference type="ARBA" id="ARBA00066406"/>
    </source>
</evidence>
<evidence type="ECO:0000313" key="8">
    <source>
        <dbReference type="Proteomes" id="UP000064912"/>
    </source>
</evidence>
<accession>A0A0D6AYI2</accession>
<dbReference type="InterPro" id="IPR053714">
    <property type="entry name" value="Iso_Racemase_Enz_sf"/>
</dbReference>
<reference evidence="7 8" key="1">
    <citation type="submission" date="2015-02" db="EMBL/GenBank/DDBJ databases">
        <title>Genome sequene of Rhodovulum sulfidophilum DSM 2351.</title>
        <authorList>
            <person name="Nagao N."/>
        </authorList>
    </citation>
    <scope>NUCLEOTIDE SEQUENCE [LARGE SCALE GENOMIC DNA]</scope>
    <source>
        <strain evidence="7 8">DSM 2351</strain>
    </source>
</reference>
<dbReference type="InterPro" id="IPR052186">
    <property type="entry name" value="Hydantoin_racemase-like"/>
</dbReference>
<comment type="similarity">
    <text evidence="1">Belongs to the HyuE racemase family.</text>
</comment>
<comment type="catalytic activity">
    <reaction evidence="6">
        <text>D-5-isobutylhydantoin = L-5-isobutylhydantoin</text>
        <dbReference type="Rhea" id="RHEA:84231"/>
        <dbReference type="ChEBI" id="CHEBI:233609"/>
        <dbReference type="ChEBI" id="CHEBI:233610"/>
    </reaction>
</comment>
<dbReference type="EC" id="5.1.99.5" evidence="3"/>
<evidence type="ECO:0000256" key="5">
    <source>
        <dbReference type="ARBA" id="ARBA00093199"/>
    </source>
</evidence>
<dbReference type="Gene3D" id="3.40.50.12500">
    <property type="match status" value="1"/>
</dbReference>
<gene>
    <name evidence="7" type="ORF">NHU_00501</name>
</gene>
<evidence type="ECO:0000313" key="7">
    <source>
        <dbReference type="EMBL" id="BAQ67670.1"/>
    </source>
</evidence>
<dbReference type="Pfam" id="PF01177">
    <property type="entry name" value="Asp_Glu_race"/>
    <property type="match status" value="1"/>
</dbReference>
<dbReference type="PATRIC" id="fig|35806.4.peg.510"/>
<dbReference type="FunFam" id="3.40.50.12500:FF:000001">
    <property type="entry name" value="Putative hydantoin racemase"/>
    <property type="match status" value="1"/>
</dbReference>
<comment type="catalytic activity">
    <reaction evidence="2">
        <text>a D-5-monosubstituted hydantoin = a L-5-monosubstituted hydantoin</text>
        <dbReference type="Rhea" id="RHEA:46624"/>
        <dbReference type="ChEBI" id="CHEBI:86339"/>
        <dbReference type="ChEBI" id="CHEBI:86340"/>
        <dbReference type="EC" id="5.1.99.5"/>
    </reaction>
</comment>
<sequence length="241" mass="24914">MPNSQGIAIMKLVVINPNSTVSMTEKIVAAARAVAAPGVEIEGRTATGAPASIQGHHDEVMCAPHLLREVREAEEAGADAIVLACFDDPALGACREVATGPVIGICEAGVKAASMIATSFSVVTTLPRSVPVIEDLVRGYGLAHRCRRVRSAAIPVLALEEPGSDARARVRDEILRAIEEDGCEAVVLGCAGMADLVAWLSEETGIPVIDGVAVATKFAEALVGAGLRTSKSGAYAQPETH</sequence>
<dbReference type="Proteomes" id="UP000064912">
    <property type="component" value="Chromosome"/>
</dbReference>
<evidence type="ECO:0000256" key="4">
    <source>
        <dbReference type="ARBA" id="ARBA00067972"/>
    </source>
</evidence>
<dbReference type="GO" id="GO:0047661">
    <property type="term" value="F:amino-acid racemase activity"/>
    <property type="evidence" value="ECO:0007669"/>
    <property type="project" value="InterPro"/>
</dbReference>
<organism evidence="7 8">
    <name type="scientific">Rhodovulum sulfidophilum</name>
    <name type="common">Rhodobacter sulfidophilus</name>
    <dbReference type="NCBI Taxonomy" id="35806"/>
    <lineage>
        <taxon>Bacteria</taxon>
        <taxon>Pseudomonadati</taxon>
        <taxon>Pseudomonadota</taxon>
        <taxon>Alphaproteobacteria</taxon>
        <taxon>Rhodobacterales</taxon>
        <taxon>Paracoccaceae</taxon>
        <taxon>Rhodovulum</taxon>
    </lineage>
</organism>
<dbReference type="KEGG" id="rsu:NHU_00501"/>
<proteinExistence type="inferred from homology"/>
<dbReference type="AlphaFoldDB" id="A0A0D6AYI2"/>
<dbReference type="EMBL" id="AP014800">
    <property type="protein sequence ID" value="BAQ67670.1"/>
    <property type="molecule type" value="Genomic_DNA"/>
</dbReference>